<evidence type="ECO:0008006" key="4">
    <source>
        <dbReference type="Google" id="ProtNLM"/>
    </source>
</evidence>
<keyword evidence="3" id="KW-1185">Reference proteome</keyword>
<dbReference type="Proteomes" id="UP000822688">
    <property type="component" value="Chromosome 4"/>
</dbReference>
<evidence type="ECO:0000256" key="1">
    <source>
        <dbReference type="SAM" id="SignalP"/>
    </source>
</evidence>
<reference evidence="2" key="1">
    <citation type="submission" date="2020-06" db="EMBL/GenBank/DDBJ databases">
        <title>WGS assembly of Ceratodon purpureus strain R40.</title>
        <authorList>
            <person name="Carey S.B."/>
            <person name="Jenkins J."/>
            <person name="Shu S."/>
            <person name="Lovell J.T."/>
            <person name="Sreedasyam A."/>
            <person name="Maumus F."/>
            <person name="Tiley G.P."/>
            <person name="Fernandez-Pozo N."/>
            <person name="Barry K."/>
            <person name="Chen C."/>
            <person name="Wang M."/>
            <person name="Lipzen A."/>
            <person name="Daum C."/>
            <person name="Saski C.A."/>
            <person name="Payton A.C."/>
            <person name="Mcbreen J.C."/>
            <person name="Conrad R.E."/>
            <person name="Kollar L.M."/>
            <person name="Olsson S."/>
            <person name="Huttunen S."/>
            <person name="Landis J.B."/>
            <person name="Wickett N.J."/>
            <person name="Johnson M.G."/>
            <person name="Rensing S.A."/>
            <person name="Grimwood J."/>
            <person name="Schmutz J."/>
            <person name="Mcdaniel S.F."/>
        </authorList>
    </citation>
    <scope>NUCLEOTIDE SEQUENCE</scope>
    <source>
        <strain evidence="2">R40</strain>
    </source>
</reference>
<dbReference type="AlphaFoldDB" id="A0A8T0ICM4"/>
<sequence>MVHYRRCNGLYITLVLASLFQRLFEQYSSNCAFSKDITIAPHPPQASGVAFKSGNKNSMTFLHFGEVIS</sequence>
<keyword evidence="1" id="KW-0732">Signal</keyword>
<evidence type="ECO:0000313" key="3">
    <source>
        <dbReference type="Proteomes" id="UP000822688"/>
    </source>
</evidence>
<accession>A0A8T0ICM4</accession>
<name>A0A8T0ICM4_CERPU</name>
<feature type="chain" id="PRO_5035855230" description="Secreted protein" evidence="1">
    <location>
        <begin position="18"/>
        <end position="69"/>
    </location>
</feature>
<organism evidence="2 3">
    <name type="scientific">Ceratodon purpureus</name>
    <name type="common">Fire moss</name>
    <name type="synonym">Dicranum purpureum</name>
    <dbReference type="NCBI Taxonomy" id="3225"/>
    <lineage>
        <taxon>Eukaryota</taxon>
        <taxon>Viridiplantae</taxon>
        <taxon>Streptophyta</taxon>
        <taxon>Embryophyta</taxon>
        <taxon>Bryophyta</taxon>
        <taxon>Bryophytina</taxon>
        <taxon>Bryopsida</taxon>
        <taxon>Dicranidae</taxon>
        <taxon>Pseudoditrichales</taxon>
        <taxon>Ditrichaceae</taxon>
        <taxon>Ceratodon</taxon>
    </lineage>
</organism>
<protein>
    <recommendedName>
        <fullName evidence="4">Secreted protein</fullName>
    </recommendedName>
</protein>
<proteinExistence type="predicted"/>
<dbReference type="EMBL" id="CM026424">
    <property type="protein sequence ID" value="KAG0580591.1"/>
    <property type="molecule type" value="Genomic_DNA"/>
</dbReference>
<evidence type="ECO:0000313" key="2">
    <source>
        <dbReference type="EMBL" id="KAG0580591.1"/>
    </source>
</evidence>
<feature type="signal peptide" evidence="1">
    <location>
        <begin position="1"/>
        <end position="17"/>
    </location>
</feature>
<gene>
    <name evidence="2" type="ORF">KC19_4G185200</name>
</gene>
<comment type="caution">
    <text evidence="2">The sequence shown here is derived from an EMBL/GenBank/DDBJ whole genome shotgun (WGS) entry which is preliminary data.</text>
</comment>